<evidence type="ECO:0000256" key="3">
    <source>
        <dbReference type="ARBA" id="ARBA00022723"/>
    </source>
</evidence>
<keyword evidence="3" id="KW-0479">Metal-binding</keyword>
<evidence type="ECO:0000256" key="4">
    <source>
        <dbReference type="ARBA" id="ARBA00022964"/>
    </source>
</evidence>
<dbReference type="GO" id="GO:0045329">
    <property type="term" value="P:carnitine biosynthetic process"/>
    <property type="evidence" value="ECO:0007669"/>
    <property type="project" value="TreeGrafter"/>
</dbReference>
<dbReference type="PANTHER" id="PTHR10696:SF25">
    <property type="entry name" value="OXIDOREDUCTASE AIM17-RELATED"/>
    <property type="match status" value="1"/>
</dbReference>
<accession>A0A2S4KUE1</accession>
<feature type="domain" description="Gamma-butyrobetaine hydroxylase-like N-terminal" evidence="9">
    <location>
        <begin position="117"/>
        <end position="171"/>
    </location>
</feature>
<dbReference type="Pfam" id="PF06155">
    <property type="entry name" value="GBBH-like_N"/>
    <property type="match status" value="1"/>
</dbReference>
<comment type="caution">
    <text evidence="10">The sequence shown here is derived from an EMBL/GenBank/DDBJ whole genome shotgun (WGS) entry which is preliminary data.</text>
</comment>
<dbReference type="Proteomes" id="UP000237481">
    <property type="component" value="Unassembled WGS sequence"/>
</dbReference>
<keyword evidence="6" id="KW-0408">Iron</keyword>
<sequence>MLSPTRIVAGRGCAASRAVARAAAAAAAAPRAVSLSCRRLHDNSRNARGRGRSSGGGGVPSKTTTTSSAERYWPRHEMPEGAPQLVYDLESSPGGPVTVAWTDGFLFVQDSAERGRRALKPTTLRDSCACAKCRDPVSGNKTFASTEIPTDIGVADVRATDDGLAIAFSNDIPRFVRDGGHEMLLPWASVEMALRRRGVEAMALPRKRSVLRRTGVQYWDRATLDARVRRIDYSEYMQGGEAFWDAVIDICRLGIVYLHSVPRDEAAVVNITTRIANIRETFYGRTFDVRAKPNAENVAYTSGYLGLHQDLMYLEPPPMIQVLHCMDNSCAGGESLFSDGERVGRLLWPFVRASRSMAPLADHFIPYQYDKNGFHYFASRYVVDHDAAGFAGVRWSPPFQGRYLSAAKDLRPWIDAARLFEELINADDAVHCRKMEPGECVIFDNLRTMHGRTAFDAGAGGARWLRGAYIAAEDFLSRAAHIPAGQAEAYRGQTPWTPEAAQREMRESAWHQHVLQKVRRLDPNVLE</sequence>
<dbReference type="InterPro" id="IPR003819">
    <property type="entry name" value="TauD/TfdA-like"/>
</dbReference>
<dbReference type="InterPro" id="IPR010376">
    <property type="entry name" value="GBBH-like_N"/>
</dbReference>
<dbReference type="GO" id="GO:0046872">
    <property type="term" value="F:metal ion binding"/>
    <property type="evidence" value="ECO:0007669"/>
    <property type="project" value="UniProtKB-KW"/>
</dbReference>
<reference evidence="10 11" key="1">
    <citation type="submission" date="2018-01" db="EMBL/GenBank/DDBJ databases">
        <title>Harnessing the power of phylogenomics to disentangle the directionality and signatures of interkingdom host jumping in the parasitic fungal genus Tolypocladium.</title>
        <authorList>
            <person name="Quandt C.A."/>
            <person name="Patterson W."/>
            <person name="Spatafora J.W."/>
        </authorList>
    </citation>
    <scope>NUCLEOTIDE SEQUENCE [LARGE SCALE GENOMIC DNA]</scope>
    <source>
        <strain evidence="10 11">NRBC 100945</strain>
    </source>
</reference>
<dbReference type="GO" id="GO:0005739">
    <property type="term" value="C:mitochondrion"/>
    <property type="evidence" value="ECO:0007669"/>
    <property type="project" value="TreeGrafter"/>
</dbReference>
<evidence type="ECO:0000313" key="10">
    <source>
        <dbReference type="EMBL" id="POR33780.1"/>
    </source>
</evidence>
<proteinExistence type="inferred from homology"/>
<keyword evidence="4 10" id="KW-0223">Dioxygenase</keyword>
<dbReference type="OrthoDB" id="406634at2759"/>
<dbReference type="Gene3D" id="3.60.130.10">
    <property type="entry name" value="Clavaminate synthase-like"/>
    <property type="match status" value="1"/>
</dbReference>
<dbReference type="SUPFAM" id="SSF51197">
    <property type="entry name" value="Clavaminate synthase-like"/>
    <property type="match status" value="1"/>
</dbReference>
<evidence type="ECO:0000256" key="2">
    <source>
        <dbReference type="ARBA" id="ARBA00008654"/>
    </source>
</evidence>
<dbReference type="Gene3D" id="3.30.2020.30">
    <property type="match status" value="1"/>
</dbReference>
<keyword evidence="11" id="KW-1185">Reference proteome</keyword>
<dbReference type="Pfam" id="PF02668">
    <property type="entry name" value="TauD"/>
    <property type="match status" value="1"/>
</dbReference>
<evidence type="ECO:0000313" key="11">
    <source>
        <dbReference type="Proteomes" id="UP000237481"/>
    </source>
</evidence>
<organism evidence="10 11">
    <name type="scientific">Tolypocladium paradoxum</name>
    <dbReference type="NCBI Taxonomy" id="94208"/>
    <lineage>
        <taxon>Eukaryota</taxon>
        <taxon>Fungi</taxon>
        <taxon>Dikarya</taxon>
        <taxon>Ascomycota</taxon>
        <taxon>Pezizomycotina</taxon>
        <taxon>Sordariomycetes</taxon>
        <taxon>Hypocreomycetidae</taxon>
        <taxon>Hypocreales</taxon>
        <taxon>Ophiocordycipitaceae</taxon>
        <taxon>Tolypocladium</taxon>
    </lineage>
</organism>
<evidence type="ECO:0000256" key="6">
    <source>
        <dbReference type="ARBA" id="ARBA00023004"/>
    </source>
</evidence>
<evidence type="ECO:0000259" key="8">
    <source>
        <dbReference type="Pfam" id="PF02668"/>
    </source>
</evidence>
<dbReference type="InterPro" id="IPR038492">
    <property type="entry name" value="GBBH-like_N_sf"/>
</dbReference>
<dbReference type="EMBL" id="PKSG01000656">
    <property type="protein sequence ID" value="POR33780.1"/>
    <property type="molecule type" value="Genomic_DNA"/>
</dbReference>
<dbReference type="InterPro" id="IPR050411">
    <property type="entry name" value="AlphaKG_dependent_hydroxylases"/>
</dbReference>
<feature type="region of interest" description="Disordered" evidence="7">
    <location>
        <begin position="39"/>
        <end position="74"/>
    </location>
</feature>
<dbReference type="PANTHER" id="PTHR10696">
    <property type="entry name" value="GAMMA-BUTYROBETAINE HYDROXYLASE-RELATED"/>
    <property type="match status" value="1"/>
</dbReference>
<gene>
    <name evidence="10" type="ORF">TPAR_06028</name>
</gene>
<evidence type="ECO:0000256" key="5">
    <source>
        <dbReference type="ARBA" id="ARBA00023002"/>
    </source>
</evidence>
<protein>
    <submittedName>
        <fullName evidence="10">Gamma-butyrobetaine dioxygenase</fullName>
    </submittedName>
</protein>
<dbReference type="STRING" id="94208.A0A2S4KUE1"/>
<evidence type="ECO:0000259" key="9">
    <source>
        <dbReference type="Pfam" id="PF06155"/>
    </source>
</evidence>
<evidence type="ECO:0000256" key="1">
    <source>
        <dbReference type="ARBA" id="ARBA00001954"/>
    </source>
</evidence>
<comment type="similarity">
    <text evidence="2">Belongs to the gamma-BBH/TMLD family.</text>
</comment>
<name>A0A2S4KUE1_9HYPO</name>
<feature type="domain" description="TauD/TfdA-like" evidence="8">
    <location>
        <begin position="227"/>
        <end position="469"/>
    </location>
</feature>
<keyword evidence="5" id="KW-0560">Oxidoreductase</keyword>
<dbReference type="InterPro" id="IPR042098">
    <property type="entry name" value="TauD-like_sf"/>
</dbReference>
<dbReference type="AlphaFoldDB" id="A0A2S4KUE1"/>
<evidence type="ECO:0000256" key="7">
    <source>
        <dbReference type="SAM" id="MobiDB-lite"/>
    </source>
</evidence>
<comment type="cofactor">
    <cofactor evidence="1">
        <name>Fe(2+)</name>
        <dbReference type="ChEBI" id="CHEBI:29033"/>
    </cofactor>
</comment>
<dbReference type="GO" id="GO:0016706">
    <property type="term" value="F:2-oxoglutarate-dependent dioxygenase activity"/>
    <property type="evidence" value="ECO:0007669"/>
    <property type="project" value="UniProtKB-ARBA"/>
</dbReference>
<dbReference type="CDD" id="cd00250">
    <property type="entry name" value="CAS_like"/>
    <property type="match status" value="1"/>
</dbReference>